<feature type="compositionally biased region" description="Acidic residues" evidence="8">
    <location>
        <begin position="213"/>
        <end position="223"/>
    </location>
</feature>
<reference evidence="9" key="2">
    <citation type="submission" date="2021-04" db="EMBL/GenBank/DDBJ databases">
        <authorList>
            <person name="Gilroy R."/>
        </authorList>
    </citation>
    <scope>NUCLEOTIDE SEQUENCE</scope>
    <source>
        <strain evidence="9">2239</strain>
    </source>
</reference>
<feature type="compositionally biased region" description="Acidic residues" evidence="8">
    <location>
        <begin position="174"/>
        <end position="184"/>
    </location>
</feature>
<keyword evidence="3" id="KW-0963">Cytoplasm</keyword>
<protein>
    <submittedName>
        <fullName evidence="9">DivIVA domain-containing protein</fullName>
    </submittedName>
</protein>
<dbReference type="GO" id="GO:0005737">
    <property type="term" value="C:cytoplasm"/>
    <property type="evidence" value="ECO:0007669"/>
    <property type="project" value="UniProtKB-SubCell"/>
</dbReference>
<dbReference type="Proteomes" id="UP000824193">
    <property type="component" value="Unassembled WGS sequence"/>
</dbReference>
<comment type="similarity">
    <text evidence="2">Belongs to the DivIVA family.</text>
</comment>
<evidence type="ECO:0000256" key="8">
    <source>
        <dbReference type="SAM" id="MobiDB-lite"/>
    </source>
</evidence>
<name>A0A9D1V3S7_9FIRM</name>
<feature type="coiled-coil region" evidence="7">
    <location>
        <begin position="103"/>
        <end position="130"/>
    </location>
</feature>
<reference evidence="9" key="1">
    <citation type="journal article" date="2021" name="PeerJ">
        <title>Extensive microbial diversity within the chicken gut microbiome revealed by metagenomics and culture.</title>
        <authorList>
            <person name="Gilroy R."/>
            <person name="Ravi A."/>
            <person name="Getino M."/>
            <person name="Pursley I."/>
            <person name="Horton D.L."/>
            <person name="Alikhan N.F."/>
            <person name="Baker D."/>
            <person name="Gharbi K."/>
            <person name="Hall N."/>
            <person name="Watson M."/>
            <person name="Adriaenssens E.M."/>
            <person name="Foster-Nyarko E."/>
            <person name="Jarju S."/>
            <person name="Secka A."/>
            <person name="Antonio M."/>
            <person name="Oren A."/>
            <person name="Chaudhuri R.R."/>
            <person name="La Ragione R."/>
            <person name="Hildebrand F."/>
            <person name="Pallen M.J."/>
        </authorList>
    </citation>
    <scope>NUCLEOTIDE SEQUENCE</scope>
    <source>
        <strain evidence="9">2239</strain>
    </source>
</reference>
<comment type="subcellular location">
    <subcellularLocation>
        <location evidence="1">Cytoplasm</location>
    </subcellularLocation>
</comment>
<evidence type="ECO:0000256" key="1">
    <source>
        <dbReference type="ARBA" id="ARBA00004496"/>
    </source>
</evidence>
<feature type="compositionally biased region" description="Acidic residues" evidence="8">
    <location>
        <begin position="148"/>
        <end position="157"/>
    </location>
</feature>
<comment type="caution">
    <text evidence="9">The sequence shown here is derived from an EMBL/GenBank/DDBJ whole genome shotgun (WGS) entry which is preliminary data.</text>
</comment>
<evidence type="ECO:0000256" key="3">
    <source>
        <dbReference type="ARBA" id="ARBA00022490"/>
    </source>
</evidence>
<feature type="coiled-coil region" evidence="7">
    <location>
        <begin position="24"/>
        <end position="76"/>
    </location>
</feature>
<keyword evidence="4" id="KW-0132">Cell division</keyword>
<evidence type="ECO:0000313" key="10">
    <source>
        <dbReference type="Proteomes" id="UP000824193"/>
    </source>
</evidence>
<dbReference type="EMBL" id="DXFW01000012">
    <property type="protein sequence ID" value="HIX05418.1"/>
    <property type="molecule type" value="Genomic_DNA"/>
</dbReference>
<gene>
    <name evidence="9" type="ORF">H9865_04840</name>
</gene>
<dbReference type="GO" id="GO:0051301">
    <property type="term" value="P:cell division"/>
    <property type="evidence" value="ECO:0007669"/>
    <property type="project" value="UniProtKB-KW"/>
</dbReference>
<evidence type="ECO:0000256" key="7">
    <source>
        <dbReference type="SAM" id="Coils"/>
    </source>
</evidence>
<organism evidence="9 10">
    <name type="scientific">Candidatus Allofournierella pullicola</name>
    <dbReference type="NCBI Taxonomy" id="2838596"/>
    <lineage>
        <taxon>Bacteria</taxon>
        <taxon>Bacillati</taxon>
        <taxon>Bacillota</taxon>
        <taxon>Clostridia</taxon>
        <taxon>Eubacteriales</taxon>
        <taxon>Oscillospiraceae</taxon>
        <taxon>Allofournierella</taxon>
    </lineage>
</organism>
<keyword evidence="5 7" id="KW-0175">Coiled coil</keyword>
<dbReference type="AlphaFoldDB" id="A0A9D1V3S7"/>
<dbReference type="InterPro" id="IPR007793">
    <property type="entry name" value="DivIVA_fam"/>
</dbReference>
<evidence type="ECO:0000256" key="5">
    <source>
        <dbReference type="ARBA" id="ARBA00023054"/>
    </source>
</evidence>
<feature type="compositionally biased region" description="Low complexity" evidence="8">
    <location>
        <begin position="158"/>
        <end position="173"/>
    </location>
</feature>
<feature type="region of interest" description="Disordered" evidence="8">
    <location>
        <begin position="143"/>
        <end position="260"/>
    </location>
</feature>
<dbReference type="InterPro" id="IPR019933">
    <property type="entry name" value="DivIVA_domain"/>
</dbReference>
<dbReference type="NCBIfam" id="TIGR03544">
    <property type="entry name" value="DivI1A_domain"/>
    <property type="match status" value="1"/>
</dbReference>
<keyword evidence="6" id="KW-0131">Cell cycle</keyword>
<dbReference type="Pfam" id="PF05103">
    <property type="entry name" value="DivIVA"/>
    <property type="match status" value="1"/>
</dbReference>
<dbReference type="PANTHER" id="PTHR35794">
    <property type="entry name" value="CELL DIVISION PROTEIN DIVIVA"/>
    <property type="match status" value="1"/>
</dbReference>
<evidence type="ECO:0000256" key="2">
    <source>
        <dbReference type="ARBA" id="ARBA00009008"/>
    </source>
</evidence>
<accession>A0A9D1V3S7</accession>
<dbReference type="PANTHER" id="PTHR35794:SF2">
    <property type="entry name" value="CELL DIVISION PROTEIN DIVIVA"/>
    <property type="match status" value="1"/>
</dbReference>
<evidence type="ECO:0000313" key="9">
    <source>
        <dbReference type="EMBL" id="HIX05418.1"/>
    </source>
</evidence>
<sequence length="260" mass="29132">MISPQEIRTVTFDKVMRGYRPEDVDALLQQLAQQMEQLQAEKESAEKKLYVLAQKVEEYRKDEDNLKTALLNAQRMGENVIKEAKQKAESILREAGIKSEDITRAALEQVNEEQLELERVKAEVAQFKNSVLSLYKQHIESLSTLPGDEPEEAEEEAPVLAEETAEPEPAAAPEEPEAPAEEESFGQTFETEPEPDDPISRFPDLSALYGMQQEEEPAEEPEEEPTRTFVPGQTRPAAPQPEAPAASSVFEGFEGIKFSD</sequence>
<evidence type="ECO:0000256" key="4">
    <source>
        <dbReference type="ARBA" id="ARBA00022618"/>
    </source>
</evidence>
<proteinExistence type="inferred from homology"/>
<dbReference type="Gene3D" id="6.10.250.660">
    <property type="match status" value="1"/>
</dbReference>
<evidence type="ECO:0000256" key="6">
    <source>
        <dbReference type="ARBA" id="ARBA00023306"/>
    </source>
</evidence>